<feature type="non-terminal residue" evidence="2">
    <location>
        <position position="138"/>
    </location>
</feature>
<feature type="chain" id="PRO_5041204351" evidence="1">
    <location>
        <begin position="29"/>
        <end position="138"/>
    </location>
</feature>
<sequence length="138" mass="14974">MDPKSKCVHPVMAVMVTALISLAATAVADSCSYAPWNETVCCTDGETKPGAENKLSIDCEFGQLLSNGTTTILVWEGSESIIAGHSPERLYLYSSCVDPTTTYLHNTSITTLFHDSNLRTLSTEIIKPSISKCRYFGC</sequence>
<organism evidence="2 3">
    <name type="scientific">Geodia barretti</name>
    <name type="common">Barrett's horny sponge</name>
    <dbReference type="NCBI Taxonomy" id="519541"/>
    <lineage>
        <taxon>Eukaryota</taxon>
        <taxon>Metazoa</taxon>
        <taxon>Porifera</taxon>
        <taxon>Demospongiae</taxon>
        <taxon>Heteroscleromorpha</taxon>
        <taxon>Tetractinellida</taxon>
        <taxon>Astrophorina</taxon>
        <taxon>Geodiidae</taxon>
        <taxon>Geodia</taxon>
    </lineage>
</organism>
<feature type="signal peptide" evidence="1">
    <location>
        <begin position="1"/>
        <end position="28"/>
    </location>
</feature>
<protein>
    <submittedName>
        <fullName evidence="2">Uncharacterized protein</fullName>
    </submittedName>
</protein>
<dbReference type="AlphaFoldDB" id="A0AA35XL72"/>
<keyword evidence="1" id="KW-0732">Signal</keyword>
<proteinExistence type="predicted"/>
<reference evidence="2" key="1">
    <citation type="submission" date="2023-03" db="EMBL/GenBank/DDBJ databases">
        <authorList>
            <person name="Steffen K."/>
            <person name="Cardenas P."/>
        </authorList>
    </citation>
    <scope>NUCLEOTIDE SEQUENCE</scope>
</reference>
<accession>A0AA35XL72</accession>
<comment type="caution">
    <text evidence="2">The sequence shown here is derived from an EMBL/GenBank/DDBJ whole genome shotgun (WGS) entry which is preliminary data.</text>
</comment>
<evidence type="ECO:0000313" key="3">
    <source>
        <dbReference type="Proteomes" id="UP001174909"/>
    </source>
</evidence>
<dbReference type="EMBL" id="CASHTH010004279">
    <property type="protein sequence ID" value="CAI8055422.1"/>
    <property type="molecule type" value="Genomic_DNA"/>
</dbReference>
<dbReference type="Proteomes" id="UP001174909">
    <property type="component" value="Unassembled WGS sequence"/>
</dbReference>
<evidence type="ECO:0000256" key="1">
    <source>
        <dbReference type="SAM" id="SignalP"/>
    </source>
</evidence>
<keyword evidence="3" id="KW-1185">Reference proteome</keyword>
<evidence type="ECO:0000313" key="2">
    <source>
        <dbReference type="EMBL" id="CAI8055422.1"/>
    </source>
</evidence>
<gene>
    <name evidence="2" type="ORF">GBAR_LOCUS30269</name>
</gene>
<name>A0AA35XL72_GEOBA</name>